<dbReference type="PANTHER" id="PTHR36576">
    <property type="entry name" value="UPF0654 PROTEIN C11D3.01C-RELATED"/>
    <property type="match status" value="1"/>
</dbReference>
<dbReference type="EMBL" id="JBFTWV010000120">
    <property type="protein sequence ID" value="KAL2786335.1"/>
    <property type="molecule type" value="Genomic_DNA"/>
</dbReference>
<feature type="region of interest" description="Disordered" evidence="1">
    <location>
        <begin position="1"/>
        <end position="92"/>
    </location>
</feature>
<protein>
    <submittedName>
        <fullName evidence="2">Conidiation protein 6-domain-containing protein</fullName>
    </submittedName>
</protein>
<organism evidence="2 3">
    <name type="scientific">Aspergillus keveii</name>
    <dbReference type="NCBI Taxonomy" id="714993"/>
    <lineage>
        <taxon>Eukaryota</taxon>
        <taxon>Fungi</taxon>
        <taxon>Dikarya</taxon>
        <taxon>Ascomycota</taxon>
        <taxon>Pezizomycotina</taxon>
        <taxon>Eurotiomycetes</taxon>
        <taxon>Eurotiomycetidae</taxon>
        <taxon>Eurotiales</taxon>
        <taxon>Aspergillaceae</taxon>
        <taxon>Aspergillus</taxon>
        <taxon>Aspergillus subgen. Nidulantes</taxon>
    </lineage>
</organism>
<dbReference type="Pfam" id="PF10346">
    <property type="entry name" value="Con-6"/>
    <property type="match status" value="2"/>
</dbReference>
<evidence type="ECO:0000313" key="2">
    <source>
        <dbReference type="EMBL" id="KAL2786335.1"/>
    </source>
</evidence>
<gene>
    <name evidence="2" type="ORF">BJX66DRAFT_312966</name>
</gene>
<dbReference type="InterPro" id="IPR018824">
    <property type="entry name" value="Conidiation-specific_6"/>
</dbReference>
<keyword evidence="3" id="KW-1185">Reference proteome</keyword>
<comment type="caution">
    <text evidence="2">The sequence shown here is derived from an EMBL/GenBank/DDBJ whole genome shotgun (WGS) entry which is preliminary data.</text>
</comment>
<feature type="compositionally biased region" description="Basic and acidic residues" evidence="1">
    <location>
        <begin position="76"/>
        <end position="92"/>
    </location>
</feature>
<dbReference type="Proteomes" id="UP001610563">
    <property type="component" value="Unassembled WGS sequence"/>
</dbReference>
<evidence type="ECO:0000256" key="1">
    <source>
        <dbReference type="SAM" id="MobiDB-lite"/>
    </source>
</evidence>
<sequence>MAEDRINAMRGYKATTNNPNVSKEAKEHAESMLQNEVGGNEAQEELYERRGDYNKSPNRVAGGLKAAMHNPGIPESGKKKAQEKLGEDAPAE</sequence>
<evidence type="ECO:0000313" key="3">
    <source>
        <dbReference type="Proteomes" id="UP001610563"/>
    </source>
</evidence>
<dbReference type="PANTHER" id="PTHR36576:SF2">
    <property type="entry name" value="PROTEIN CON-6, PUTATIVE (AFU_ORTHOLOGUE AFUA_4G03615)-RELATED"/>
    <property type="match status" value="1"/>
</dbReference>
<name>A0ABR4FSV3_9EURO</name>
<dbReference type="InterPro" id="IPR052670">
    <property type="entry name" value="UPF0654_domain"/>
</dbReference>
<accession>A0ABR4FSV3</accession>
<proteinExistence type="predicted"/>
<reference evidence="2 3" key="1">
    <citation type="submission" date="2024-07" db="EMBL/GenBank/DDBJ databases">
        <title>Section-level genome sequencing and comparative genomics of Aspergillus sections Usti and Cavernicolus.</title>
        <authorList>
            <consortium name="Lawrence Berkeley National Laboratory"/>
            <person name="Nybo J.L."/>
            <person name="Vesth T.C."/>
            <person name="Theobald S."/>
            <person name="Frisvad J.C."/>
            <person name="Larsen T.O."/>
            <person name="Kjaerboelling I."/>
            <person name="Rothschild-Mancinelli K."/>
            <person name="Lyhne E.K."/>
            <person name="Kogle M.E."/>
            <person name="Barry K."/>
            <person name="Clum A."/>
            <person name="Na H."/>
            <person name="Ledsgaard L."/>
            <person name="Lin J."/>
            <person name="Lipzen A."/>
            <person name="Kuo A."/>
            <person name="Riley R."/>
            <person name="Mondo S."/>
            <person name="Labutti K."/>
            <person name="Haridas S."/>
            <person name="Pangalinan J."/>
            <person name="Salamov A.A."/>
            <person name="Simmons B.A."/>
            <person name="Magnuson J.K."/>
            <person name="Chen J."/>
            <person name="Drula E."/>
            <person name="Henrissat B."/>
            <person name="Wiebenga A."/>
            <person name="Lubbers R.J."/>
            <person name="Gomes A.C."/>
            <person name="Makela M.R."/>
            <person name="Stajich J."/>
            <person name="Grigoriev I.V."/>
            <person name="Mortensen U.H."/>
            <person name="De Vries R.P."/>
            <person name="Baker S.E."/>
            <person name="Andersen M.R."/>
        </authorList>
    </citation>
    <scope>NUCLEOTIDE SEQUENCE [LARGE SCALE GENOMIC DNA]</scope>
    <source>
        <strain evidence="2 3">CBS 209.92</strain>
    </source>
</reference>